<proteinExistence type="predicted"/>
<organism evidence="2 3">
    <name type="scientific">Bifidobacterium angulatum DSM 20098 = JCM 7096</name>
    <dbReference type="NCBI Taxonomy" id="518635"/>
    <lineage>
        <taxon>Bacteria</taxon>
        <taxon>Bacillati</taxon>
        <taxon>Actinomycetota</taxon>
        <taxon>Actinomycetes</taxon>
        <taxon>Bifidobacteriales</taxon>
        <taxon>Bifidobacteriaceae</taxon>
        <taxon>Bifidobacterium</taxon>
    </lineage>
</organism>
<keyword evidence="3" id="KW-1185">Reference proteome</keyword>
<feature type="transmembrane region" description="Helical" evidence="1">
    <location>
        <begin position="12"/>
        <end position="34"/>
    </location>
</feature>
<sequence length="128" mass="14307">MDWFRSFPVLFYSWIANHVVMAAVVCVFTVELRVDLKSNGMFARSELCGRLCVGWFRDGPLGWTVVERCAADEQVESGDGRIDVGPHMPLPSCRDCGDPFACFRNGDARSYFNTRISIIHSPASTPLT</sequence>
<gene>
    <name evidence="2" type="ORF">BIFANG_03000</name>
</gene>
<dbReference type="HOGENOM" id="CLU_1955324_0_0_11"/>
<evidence type="ECO:0000256" key="1">
    <source>
        <dbReference type="SAM" id="Phobius"/>
    </source>
</evidence>
<keyword evidence="1" id="KW-0472">Membrane</keyword>
<protein>
    <submittedName>
        <fullName evidence="2">Uncharacterized protein</fullName>
    </submittedName>
</protein>
<dbReference type="Proteomes" id="UP000006408">
    <property type="component" value="Unassembled WGS sequence"/>
</dbReference>
<comment type="caution">
    <text evidence="2">The sequence shown here is derived from an EMBL/GenBank/DDBJ whole genome shotgun (WGS) entry which is preliminary data.</text>
</comment>
<dbReference type="AlphaFoldDB" id="C4FFA1"/>
<name>C4FFA1_9BIFI</name>
<dbReference type="EMBL" id="ABYS02000004">
    <property type="protein sequence ID" value="EEP21631.1"/>
    <property type="molecule type" value="Genomic_DNA"/>
</dbReference>
<keyword evidence="1" id="KW-0812">Transmembrane</keyword>
<keyword evidence="1" id="KW-1133">Transmembrane helix</keyword>
<evidence type="ECO:0000313" key="3">
    <source>
        <dbReference type="Proteomes" id="UP000006408"/>
    </source>
</evidence>
<accession>C4FFA1</accession>
<evidence type="ECO:0000313" key="2">
    <source>
        <dbReference type="EMBL" id="EEP21631.1"/>
    </source>
</evidence>
<reference evidence="2" key="1">
    <citation type="submission" date="2009-04" db="EMBL/GenBank/DDBJ databases">
        <authorList>
            <person name="Weinstock G."/>
            <person name="Sodergren E."/>
            <person name="Clifton S."/>
            <person name="Fulton L."/>
            <person name="Fulton B."/>
            <person name="Courtney L."/>
            <person name="Fronick C."/>
            <person name="Harrison M."/>
            <person name="Strong C."/>
            <person name="Farmer C."/>
            <person name="Delahaunty K."/>
            <person name="Markovic C."/>
            <person name="Hall O."/>
            <person name="Minx P."/>
            <person name="Tomlinson C."/>
            <person name="Mitreva M."/>
            <person name="Nelson J."/>
            <person name="Hou S."/>
            <person name="Wollam A."/>
            <person name="Pepin K.H."/>
            <person name="Johnson M."/>
            <person name="Bhonagiri V."/>
            <person name="Nash W.E."/>
            <person name="Warren W."/>
            <person name="Chinwalla A."/>
            <person name="Mardis E.R."/>
            <person name="Wilson R.K."/>
        </authorList>
    </citation>
    <scope>NUCLEOTIDE SEQUENCE [LARGE SCALE GENOMIC DNA]</scope>
    <source>
        <strain evidence="2">DSM 20098</strain>
    </source>
</reference>